<feature type="compositionally biased region" description="Basic residues" evidence="12">
    <location>
        <begin position="162"/>
        <end position="174"/>
    </location>
</feature>
<feature type="non-terminal residue" evidence="13">
    <location>
        <position position="1"/>
    </location>
</feature>
<keyword evidence="5" id="KW-0805">Transcription regulation</keyword>
<evidence type="ECO:0000256" key="6">
    <source>
        <dbReference type="ARBA" id="ARBA00023054"/>
    </source>
</evidence>
<dbReference type="AlphaFoldDB" id="A0A8X8BNM1"/>
<keyword evidence="7" id="KW-0804">Transcription</keyword>
<comment type="function">
    <text evidence="10">Component of the NuA4 histone acetyltransferase complex which is involved in transcriptional activation of select genes principally by acetylation of nucleosomal histone H4 and H2A. This modification may both alter nucleosome - DNA interactions and promote interaction of the modified histones with other proteins which positively regulate transcription. Component of HBO1 complexes, which specifically mediate acetylation of histone H3 at 'Lys-14' (H3K14ac), and have reduced activity toward histone H4. Component of the MOZ/MORF complex which has a histone H3 acetyltransferase activity.</text>
</comment>
<reference evidence="13 14" key="1">
    <citation type="journal article" date="2021" name="Cell">
        <title>Tracing the genetic footprints of vertebrate landing in non-teleost ray-finned fishes.</title>
        <authorList>
            <person name="Bi X."/>
            <person name="Wang K."/>
            <person name="Yang L."/>
            <person name="Pan H."/>
            <person name="Jiang H."/>
            <person name="Wei Q."/>
            <person name="Fang M."/>
            <person name="Yu H."/>
            <person name="Zhu C."/>
            <person name="Cai Y."/>
            <person name="He Y."/>
            <person name="Gan X."/>
            <person name="Zeng H."/>
            <person name="Yu D."/>
            <person name="Zhu Y."/>
            <person name="Jiang H."/>
            <person name="Qiu Q."/>
            <person name="Yang H."/>
            <person name="Zhang Y.E."/>
            <person name="Wang W."/>
            <person name="Zhu M."/>
            <person name="He S."/>
            <person name="Zhang G."/>
        </authorList>
    </citation>
    <scope>NUCLEOTIDE SEQUENCE [LARGE SCALE GENOMIC DNA]</scope>
    <source>
        <strain evidence="13">Bchr_013</strain>
    </source>
</reference>
<evidence type="ECO:0000313" key="13">
    <source>
        <dbReference type="EMBL" id="KAG2460947.1"/>
    </source>
</evidence>
<dbReference type="EMBL" id="JAATIS010004753">
    <property type="protein sequence ID" value="KAG2460947.1"/>
    <property type="molecule type" value="Genomic_DNA"/>
</dbReference>
<evidence type="ECO:0000256" key="7">
    <source>
        <dbReference type="ARBA" id="ARBA00023163"/>
    </source>
</evidence>
<keyword evidence="14" id="KW-1185">Reference proteome</keyword>
<feature type="region of interest" description="Disordered" evidence="12">
    <location>
        <begin position="236"/>
        <end position="266"/>
    </location>
</feature>
<dbReference type="Pfam" id="PF09340">
    <property type="entry name" value="NuA4"/>
    <property type="match status" value="1"/>
</dbReference>
<feature type="compositionally biased region" description="Polar residues" evidence="12">
    <location>
        <begin position="236"/>
        <end position="261"/>
    </location>
</feature>
<name>A0A8X8BNM1_POLSE</name>
<dbReference type="Pfam" id="PF03998">
    <property type="entry name" value="Utp11"/>
    <property type="match status" value="1"/>
</dbReference>
<evidence type="ECO:0000256" key="9">
    <source>
        <dbReference type="ARBA" id="ARBA00031748"/>
    </source>
</evidence>
<sequence>MQTKATPPQIPDTRRELAELVKRKQELAETLANLERQIYAFEGSYLEDTQMYGNIIRGWDRYLTNQKNSNSKNDRRNRKFKEAERLFSKSSVTSVAAVSALGGIQDQLIEKREPGSGTESDNSPDFQNQENEPSQEETEDLDGTLQGMKPQKVATSSSGSHHSSHKKRKNKNRHRDVGEMDQPHWMAVCCNPFGKAKHSSKKKNLRSVSQWMCSKLPSLTLGAKICDDCRKKVSQISVPRTEPGTSSESSQGNPGTSSQPNLVEGEVFSDKNEKVKLSFRKHLGLLEKKKDYKLRANDYHKKQNTLRALRKKALEKNPDEFYFKMITSKLKDGVHVIKRPNEEVTEEQLKLMGTQDIRYVEMKRVAEAKKLARQRKHQYRILKQRIEREKKMFVIGQKLQTRKDLMFNVEPDPNPMVLQAKRKSVHYTAGQLSLRWKNLANVIQQHKMDSWNYEAAITTVVPPQRLTDCHLEALPGLVEPLCNRGECAQQLPQAAHENPNKAAYENYNSRAGL</sequence>
<feature type="region of interest" description="Disordered" evidence="12">
    <location>
        <begin position="106"/>
        <end position="180"/>
    </location>
</feature>
<dbReference type="InterPro" id="IPR007144">
    <property type="entry name" value="SSU_processome_Utp11"/>
</dbReference>
<protein>
    <recommendedName>
        <fullName evidence="3">Chromatin modification-related protein MEAF6</fullName>
    </recommendedName>
    <alternativeName>
        <fullName evidence="9">Esa1-associated factor 6 homolog</fullName>
    </alternativeName>
</protein>
<keyword evidence="6 11" id="KW-0175">Coiled coil</keyword>
<accession>A0A8X8BNM1</accession>
<proteinExistence type="inferred from homology"/>
<feature type="non-terminal residue" evidence="13">
    <location>
        <position position="513"/>
    </location>
</feature>
<evidence type="ECO:0000256" key="2">
    <source>
        <dbReference type="ARBA" id="ARBA00010916"/>
    </source>
</evidence>
<organism evidence="13 14">
    <name type="scientific">Polypterus senegalus</name>
    <name type="common">Senegal bichir</name>
    <dbReference type="NCBI Taxonomy" id="55291"/>
    <lineage>
        <taxon>Eukaryota</taxon>
        <taxon>Metazoa</taxon>
        <taxon>Chordata</taxon>
        <taxon>Craniata</taxon>
        <taxon>Vertebrata</taxon>
        <taxon>Euteleostomi</taxon>
        <taxon>Actinopterygii</taxon>
        <taxon>Polypteriformes</taxon>
        <taxon>Polypteridae</taxon>
        <taxon>Polypterus</taxon>
    </lineage>
</organism>
<evidence type="ECO:0000256" key="11">
    <source>
        <dbReference type="SAM" id="Coils"/>
    </source>
</evidence>
<evidence type="ECO:0000313" key="14">
    <source>
        <dbReference type="Proteomes" id="UP000886611"/>
    </source>
</evidence>
<keyword evidence="8" id="KW-0539">Nucleus</keyword>
<dbReference type="GO" id="GO:0006364">
    <property type="term" value="P:rRNA processing"/>
    <property type="evidence" value="ECO:0007669"/>
    <property type="project" value="InterPro"/>
</dbReference>
<evidence type="ECO:0000256" key="12">
    <source>
        <dbReference type="SAM" id="MobiDB-lite"/>
    </source>
</evidence>
<evidence type="ECO:0000256" key="10">
    <source>
        <dbReference type="ARBA" id="ARBA00046129"/>
    </source>
</evidence>
<evidence type="ECO:0000256" key="4">
    <source>
        <dbReference type="ARBA" id="ARBA00022853"/>
    </source>
</evidence>
<dbReference type="PANTHER" id="PTHR13476">
    <property type="entry name" value="CHROMATIN MODIFICATION-RELATED PROTEIN MEAF6"/>
    <property type="match status" value="1"/>
</dbReference>
<gene>
    <name evidence="13" type="primary">Meaf6</name>
    <name evidence="13" type="ORF">GTO96_0011241</name>
</gene>
<keyword evidence="4" id="KW-0156">Chromatin regulator</keyword>
<comment type="subcellular location">
    <subcellularLocation>
        <location evidence="1">Nucleus</location>
    </subcellularLocation>
</comment>
<evidence type="ECO:0000256" key="1">
    <source>
        <dbReference type="ARBA" id="ARBA00004123"/>
    </source>
</evidence>
<evidence type="ECO:0000256" key="8">
    <source>
        <dbReference type="ARBA" id="ARBA00023242"/>
    </source>
</evidence>
<comment type="similarity">
    <text evidence="2">Belongs to the EAF6 family.</text>
</comment>
<dbReference type="GO" id="GO:0006325">
    <property type="term" value="P:chromatin organization"/>
    <property type="evidence" value="ECO:0007669"/>
    <property type="project" value="UniProtKB-KW"/>
</dbReference>
<dbReference type="GO" id="GO:0000123">
    <property type="term" value="C:histone acetyltransferase complex"/>
    <property type="evidence" value="ECO:0007669"/>
    <property type="project" value="InterPro"/>
</dbReference>
<dbReference type="GO" id="GO:0032040">
    <property type="term" value="C:small-subunit processome"/>
    <property type="evidence" value="ECO:0007669"/>
    <property type="project" value="InterPro"/>
</dbReference>
<feature type="compositionally biased region" description="Acidic residues" evidence="12">
    <location>
        <begin position="133"/>
        <end position="142"/>
    </location>
</feature>
<feature type="compositionally biased region" description="Polar residues" evidence="12">
    <location>
        <begin position="117"/>
        <end position="132"/>
    </location>
</feature>
<dbReference type="InterPro" id="IPR015418">
    <property type="entry name" value="Eaf6"/>
</dbReference>
<evidence type="ECO:0000256" key="5">
    <source>
        <dbReference type="ARBA" id="ARBA00023015"/>
    </source>
</evidence>
<evidence type="ECO:0000256" key="3">
    <source>
        <dbReference type="ARBA" id="ARBA00019141"/>
    </source>
</evidence>
<dbReference type="Proteomes" id="UP000886611">
    <property type="component" value="Unassembled WGS sequence"/>
</dbReference>
<comment type="caution">
    <text evidence="13">The sequence shown here is derived from an EMBL/GenBank/DDBJ whole genome shotgun (WGS) entry which is preliminary data.</text>
</comment>
<feature type="coiled-coil region" evidence="11">
    <location>
        <begin position="10"/>
        <end position="44"/>
    </location>
</feature>